<evidence type="ECO:0000256" key="1">
    <source>
        <dbReference type="ARBA" id="ARBA00001933"/>
    </source>
</evidence>
<comment type="pathway">
    <text evidence="5 7">Amino-acid biosynthesis; L-lysine biosynthesis via DAP pathway; L-lysine from DL-2,6-diaminopimelate: step 1/1.</text>
</comment>
<feature type="binding site" evidence="5">
    <location>
        <begin position="275"/>
        <end position="278"/>
    </location>
    <ligand>
        <name>pyridoxal 5'-phosphate</name>
        <dbReference type="ChEBI" id="CHEBI:597326"/>
    </ligand>
</feature>
<comment type="cofactor">
    <cofactor evidence="1 5 7">
        <name>pyridoxal 5'-phosphate</name>
        <dbReference type="ChEBI" id="CHEBI:597326"/>
    </cofactor>
</comment>
<feature type="domain" description="Orn/DAP/Arg decarboxylase 2 C-terminal" evidence="8">
    <location>
        <begin position="29"/>
        <end position="373"/>
    </location>
</feature>
<dbReference type="HAMAP" id="MF_02120">
    <property type="entry name" value="LysA"/>
    <property type="match status" value="1"/>
</dbReference>
<dbReference type="SUPFAM" id="SSF50621">
    <property type="entry name" value="Alanine racemase C-terminal domain-like"/>
    <property type="match status" value="1"/>
</dbReference>
<evidence type="ECO:0000313" key="10">
    <source>
        <dbReference type="EMBL" id="MFC5518546.1"/>
    </source>
</evidence>
<evidence type="ECO:0000256" key="4">
    <source>
        <dbReference type="ARBA" id="ARBA00023239"/>
    </source>
</evidence>
<feature type="binding site" evidence="5">
    <location>
        <position position="347"/>
    </location>
    <ligand>
        <name>substrate</name>
    </ligand>
</feature>
<sequence length="423" mass="45238">MNHFEYRDGALYAEDVAIADIAAAVGTPFYCYSTATLVRHFRVFREALAGMDTLICYAMKANSNQAVLKTLVAEGAGMDVVSEGELRRALAAGCPPEKIVFSGVAKTAREIAQALDTGILCFNVESEPELERISEIATAKGATATISLRINPDVDAKTHAKITTGKAENKFGIPYVRAREVYARAAKLPGIKVAGVDMHIGSQITDMGPFDEAYGLLADLVRDLRADGHTIEHVDGGGGLGIPYHLDEEAPPEPTVYAAIVRKRLGNLGGRILFEPGRMIVGNAGILVSEVVYVKEGAAKTFVIVDAGMNDLIRPTLYEAHHDIQPVAVPKPGTREIFADVVGGVCETGDYLALDRTMAAVEAGDLLAVMTTGAYGAVQGSSYNTRPLAAEVLVNGSEFAVIRPRQTYEDLIGMDQLPAWLDK</sequence>
<evidence type="ECO:0000256" key="2">
    <source>
        <dbReference type="ARBA" id="ARBA00022793"/>
    </source>
</evidence>
<dbReference type="InterPro" id="IPR009006">
    <property type="entry name" value="Ala_racemase/Decarboxylase_C"/>
</dbReference>
<dbReference type="Gene3D" id="2.40.37.10">
    <property type="entry name" value="Lyase, Ornithine Decarboxylase, Chain A, domain 1"/>
    <property type="match status" value="1"/>
</dbReference>
<dbReference type="GO" id="GO:0008836">
    <property type="term" value="F:diaminopimelate decarboxylase activity"/>
    <property type="evidence" value="ECO:0007669"/>
    <property type="project" value="UniProtKB-EC"/>
</dbReference>
<dbReference type="EC" id="4.1.1.20" evidence="5 6"/>
<feature type="binding site" evidence="5">
    <location>
        <position position="375"/>
    </location>
    <ligand>
        <name>substrate</name>
    </ligand>
</feature>
<dbReference type="InterPro" id="IPR000183">
    <property type="entry name" value="Orn/DAP/Arg_de-COase"/>
</dbReference>
<evidence type="ECO:0000256" key="5">
    <source>
        <dbReference type="HAMAP-Rule" id="MF_02120"/>
    </source>
</evidence>
<feature type="modified residue" description="N6-(pyridoxal phosphate)lysine" evidence="5">
    <location>
        <position position="60"/>
    </location>
</feature>
<dbReference type="InterPro" id="IPR002986">
    <property type="entry name" value="DAP_deCOOHase_LysA"/>
</dbReference>
<comment type="caution">
    <text evidence="10">The sequence shown here is derived from an EMBL/GenBank/DDBJ whole genome shotgun (WGS) entry which is preliminary data.</text>
</comment>
<feature type="binding site" evidence="5">
    <location>
        <position position="318"/>
    </location>
    <ligand>
        <name>substrate</name>
    </ligand>
</feature>
<feature type="binding site" evidence="5">
    <location>
        <position position="239"/>
    </location>
    <ligand>
        <name>pyridoxal 5'-phosphate</name>
        <dbReference type="ChEBI" id="CHEBI:597326"/>
    </ligand>
</feature>
<feature type="binding site" evidence="5">
    <location>
        <position position="314"/>
    </location>
    <ligand>
        <name>substrate</name>
    </ligand>
</feature>
<dbReference type="InterPro" id="IPR022653">
    <property type="entry name" value="De-COase2_pyr-phos_BS"/>
</dbReference>
<protein>
    <recommendedName>
        <fullName evidence="5 6">Diaminopimelate decarboxylase</fullName>
        <shortName evidence="5">DAP decarboxylase</shortName>
        <shortName evidence="5">DAPDC</shortName>
        <ecNumber evidence="5 6">4.1.1.20</ecNumber>
    </recommendedName>
</protein>
<feature type="domain" description="Orn/DAP/Arg decarboxylase 2 N-terminal" evidence="9">
    <location>
        <begin position="35"/>
        <end position="281"/>
    </location>
</feature>
<dbReference type="PRINTS" id="PR01181">
    <property type="entry name" value="DAPDCRBXLASE"/>
</dbReference>
<dbReference type="InterPro" id="IPR022644">
    <property type="entry name" value="De-COase2_N"/>
</dbReference>
<evidence type="ECO:0000313" key="11">
    <source>
        <dbReference type="Proteomes" id="UP001596150"/>
    </source>
</evidence>
<dbReference type="PRINTS" id="PR01179">
    <property type="entry name" value="ODADCRBXLASE"/>
</dbReference>
<feature type="binding site" evidence="5">
    <location>
        <position position="375"/>
    </location>
    <ligand>
        <name>pyridoxal 5'-phosphate</name>
        <dbReference type="ChEBI" id="CHEBI:597326"/>
    </ligand>
</feature>
<dbReference type="PANTHER" id="PTHR43727:SF2">
    <property type="entry name" value="GROUP IV DECARBOXYLASE"/>
    <property type="match status" value="1"/>
</dbReference>
<dbReference type="Proteomes" id="UP001596150">
    <property type="component" value="Unassembled WGS sequence"/>
</dbReference>
<evidence type="ECO:0000256" key="6">
    <source>
        <dbReference type="NCBIfam" id="TIGR01048"/>
    </source>
</evidence>
<evidence type="ECO:0000256" key="7">
    <source>
        <dbReference type="RuleBase" id="RU003738"/>
    </source>
</evidence>
<dbReference type="CDD" id="cd06828">
    <property type="entry name" value="PLPDE_III_DapDC"/>
    <property type="match status" value="1"/>
</dbReference>
<dbReference type="SUPFAM" id="SSF51419">
    <property type="entry name" value="PLP-binding barrel"/>
    <property type="match status" value="1"/>
</dbReference>
<keyword evidence="5" id="KW-0028">Amino-acid biosynthesis</keyword>
<reference evidence="11" key="1">
    <citation type="journal article" date="2019" name="Int. J. Syst. Evol. Microbiol.">
        <title>The Global Catalogue of Microorganisms (GCM) 10K type strain sequencing project: providing services to taxonomists for standard genome sequencing and annotation.</title>
        <authorList>
            <consortium name="The Broad Institute Genomics Platform"/>
            <consortium name="The Broad Institute Genome Sequencing Center for Infectious Disease"/>
            <person name="Wu L."/>
            <person name="Ma J."/>
        </authorList>
    </citation>
    <scope>NUCLEOTIDE SEQUENCE [LARGE SCALE GENOMIC DNA]</scope>
    <source>
        <strain evidence="11">KACC 12633</strain>
    </source>
</reference>
<feature type="binding site" evidence="5">
    <location>
        <position position="278"/>
    </location>
    <ligand>
        <name>substrate</name>
    </ligand>
</feature>
<dbReference type="InterPro" id="IPR022643">
    <property type="entry name" value="De-COase2_C"/>
</dbReference>
<dbReference type="NCBIfam" id="TIGR01048">
    <property type="entry name" value="lysA"/>
    <property type="match status" value="1"/>
</dbReference>
<proteinExistence type="inferred from homology"/>
<comment type="function">
    <text evidence="5">Specifically catalyzes the decarboxylation of meso-diaminopimelate (meso-DAP) to L-lysine.</text>
</comment>
<evidence type="ECO:0000256" key="3">
    <source>
        <dbReference type="ARBA" id="ARBA00022898"/>
    </source>
</evidence>
<dbReference type="Pfam" id="PF02784">
    <property type="entry name" value="Orn_Arg_deC_N"/>
    <property type="match status" value="1"/>
</dbReference>
<dbReference type="EMBL" id="JBHSML010000014">
    <property type="protein sequence ID" value="MFC5518546.1"/>
    <property type="molecule type" value="Genomic_DNA"/>
</dbReference>
<comment type="catalytic activity">
    <reaction evidence="5 7">
        <text>meso-2,6-diaminopimelate + H(+) = L-lysine + CO2</text>
        <dbReference type="Rhea" id="RHEA:15101"/>
        <dbReference type="ChEBI" id="CHEBI:15378"/>
        <dbReference type="ChEBI" id="CHEBI:16526"/>
        <dbReference type="ChEBI" id="CHEBI:32551"/>
        <dbReference type="ChEBI" id="CHEBI:57791"/>
        <dbReference type="EC" id="4.1.1.20"/>
    </reaction>
</comment>
<keyword evidence="3 5" id="KW-0663">Pyridoxal phosphate</keyword>
<keyword evidence="5 7" id="KW-0457">Lysine biosynthesis</keyword>
<dbReference type="RefSeq" id="WP_266344688.1">
    <property type="nucleotide sequence ID" value="NZ_JAPKNH010000005.1"/>
</dbReference>
<gene>
    <name evidence="5 10" type="primary">lysA</name>
    <name evidence="10" type="ORF">ACFPP9_22420</name>
</gene>
<dbReference type="InterPro" id="IPR029066">
    <property type="entry name" value="PLP-binding_barrel"/>
</dbReference>
<keyword evidence="2 5" id="KW-0210">Decarboxylase</keyword>
<dbReference type="Pfam" id="PF00278">
    <property type="entry name" value="Orn_DAP_Arg_deC"/>
    <property type="match status" value="1"/>
</dbReference>
<accession>A0ABW0Q1U3</accession>
<dbReference type="PANTHER" id="PTHR43727">
    <property type="entry name" value="DIAMINOPIMELATE DECARBOXYLASE"/>
    <property type="match status" value="1"/>
</dbReference>
<evidence type="ECO:0000259" key="9">
    <source>
        <dbReference type="Pfam" id="PF02784"/>
    </source>
</evidence>
<evidence type="ECO:0000259" key="8">
    <source>
        <dbReference type="Pfam" id="PF00278"/>
    </source>
</evidence>
<dbReference type="Gene3D" id="3.20.20.10">
    <property type="entry name" value="Alanine racemase"/>
    <property type="match status" value="1"/>
</dbReference>
<keyword evidence="4 5" id="KW-0456">Lyase</keyword>
<comment type="similarity">
    <text evidence="5">Belongs to the Orn/Lys/Arg decarboxylase class-II family. LysA subfamily.</text>
</comment>
<comment type="subunit">
    <text evidence="5">Homodimer.</text>
</comment>
<name>A0ABW0Q1U3_9HYPH</name>
<keyword evidence="11" id="KW-1185">Reference proteome</keyword>
<organism evidence="10 11">
    <name type="scientific">Kaistia terrae</name>
    <dbReference type="NCBI Taxonomy" id="537017"/>
    <lineage>
        <taxon>Bacteria</taxon>
        <taxon>Pseudomonadati</taxon>
        <taxon>Pseudomonadota</taxon>
        <taxon>Alphaproteobacteria</taxon>
        <taxon>Hyphomicrobiales</taxon>
        <taxon>Kaistiaceae</taxon>
        <taxon>Kaistia</taxon>
    </lineage>
</organism>
<dbReference type="PROSITE" id="PS00878">
    <property type="entry name" value="ODR_DC_2_1"/>
    <property type="match status" value="1"/>
</dbReference>